<sequence>MPAFQPGNYNLLDCSNGQNAAFSTNTPLRMASSAPVKLVGEDCVQRNALPPSNQNTFSYYENLMVSSTFPVAVTNKYGEYDDDYTDCLAIGSAEVAGSMFPDRPGGGPCNLTARLANRSNGAPLATIVEQCSRSTLNSRVSLLSLGCATPLQSPEHASSRGGSHKDLNYTKDVKLSRLPEVIPPVQAPRTIAGSKIAGEGGSVLPVITNVPRRRVSGILPGNTTESQSGHAKYTTGGQRLSAFFHHVVHHVQRIRAKPWSSTLIETTAVNIKGGRAEPNEDGPRSHKRKSDTAQTTRNGLSAPSSRNGSTPDPKLTPFEEPRIRNRQTPSTTSLQPSARADPPLLTALSHESESTTDTSFVPRLLPPSVVTRSRERFASVHPVQPKPRDGARNGGTAETPTLPTETRSDTPVLYQLERVSAYLGNASSLAQCSHAKESSRNASFCSTMSTSYSGTVLGVDLDLGPEPAGVQNLRRSRSPTPVAAPAWFTPQMAELERQASGSESPERILHDRPNTTSHSMRSFALTSLLPIAAASGVVTPNYNTPKISFYSPSGNLIQPESSSPPETSSSEFSGSPTGLTSYYRNTRSPPTRKTLQAATYLPPVRPALVPMTTPPTFSAALPAHLRHHHNYRHPEKSQIQSTESFILPTPAVRGCDGMVKSPSFTPRSGIRNQHENTGSGQYRKHNRSTRSIIDDLRFEASFYKAGLITKATTSCGPIRKGKVLQKRNVIDKRTEGGTASYKKNNRGSAARTVVVEEKARLPSTSLGHDHSTLGPLAGHAMRVCFCQPYDGAGRSNHAVAADRSCIAMSKSASIAERHAKQGQEVVQEADSALPNARVIGKKTDPTYQTNKGVTSGRAGTRARTRSDSVVSVGVGHRVAAVGA</sequence>
<protein>
    <submittedName>
        <fullName evidence="2">Uncharacterized protein</fullName>
    </submittedName>
</protein>
<proteinExistence type="predicted"/>
<feature type="compositionally biased region" description="Polar residues" evidence="1">
    <location>
        <begin position="396"/>
        <end position="405"/>
    </location>
</feature>
<dbReference type="OrthoDB" id="3800943at2759"/>
<feature type="region of interest" description="Disordered" evidence="1">
    <location>
        <begin position="270"/>
        <end position="340"/>
    </location>
</feature>
<feature type="compositionally biased region" description="Polar residues" evidence="1">
    <location>
        <begin position="579"/>
        <end position="592"/>
    </location>
</feature>
<name>A0A6A7BCJ7_9PLEO</name>
<feature type="compositionally biased region" description="Polar residues" evidence="1">
    <location>
        <begin position="326"/>
        <end position="336"/>
    </location>
</feature>
<feature type="region of interest" description="Disordered" evidence="1">
    <location>
        <begin position="496"/>
        <end position="517"/>
    </location>
</feature>
<feature type="compositionally biased region" description="Low complexity" evidence="1">
    <location>
        <begin position="559"/>
        <end position="578"/>
    </location>
</feature>
<gene>
    <name evidence="2" type="ORF">T440DRAFT_319410</name>
</gene>
<reference evidence="2" key="1">
    <citation type="submission" date="2020-01" db="EMBL/GenBank/DDBJ databases">
        <authorList>
            <consortium name="DOE Joint Genome Institute"/>
            <person name="Haridas S."/>
            <person name="Albert R."/>
            <person name="Binder M."/>
            <person name="Bloem J."/>
            <person name="Labutti K."/>
            <person name="Salamov A."/>
            <person name="Andreopoulos B."/>
            <person name="Baker S.E."/>
            <person name="Barry K."/>
            <person name="Bills G."/>
            <person name="Bluhm B.H."/>
            <person name="Cannon C."/>
            <person name="Castanera R."/>
            <person name="Culley D.E."/>
            <person name="Daum C."/>
            <person name="Ezra D."/>
            <person name="Gonzalez J.B."/>
            <person name="Henrissat B."/>
            <person name="Kuo A."/>
            <person name="Liang C."/>
            <person name="Lipzen A."/>
            <person name="Lutzoni F."/>
            <person name="Magnuson J."/>
            <person name="Mondo S."/>
            <person name="Nolan M."/>
            <person name="Ohm R."/>
            <person name="Pangilinan J."/>
            <person name="Park H.-J."/>
            <person name="Ramirez L."/>
            <person name="Alfaro M."/>
            <person name="Sun H."/>
            <person name="Tritt A."/>
            <person name="Yoshinaga Y."/>
            <person name="Zwiers L.-H."/>
            <person name="Turgeon B.G."/>
            <person name="Goodwin S.B."/>
            <person name="Spatafora J.W."/>
            <person name="Crous P.W."/>
            <person name="Grigoriev I.V."/>
        </authorList>
    </citation>
    <scope>NUCLEOTIDE SEQUENCE</scope>
    <source>
        <strain evidence="2">IPT5</strain>
    </source>
</reference>
<evidence type="ECO:0000313" key="3">
    <source>
        <dbReference type="Proteomes" id="UP000799423"/>
    </source>
</evidence>
<feature type="region of interest" description="Disordered" evidence="1">
    <location>
        <begin position="372"/>
        <end position="408"/>
    </location>
</feature>
<feature type="region of interest" description="Disordered" evidence="1">
    <location>
        <begin position="661"/>
        <end position="684"/>
    </location>
</feature>
<accession>A0A6A7BCJ7</accession>
<feature type="compositionally biased region" description="Basic and acidic residues" evidence="1">
    <location>
        <begin position="504"/>
        <end position="513"/>
    </location>
</feature>
<keyword evidence="3" id="KW-1185">Reference proteome</keyword>
<feature type="region of interest" description="Disordered" evidence="1">
    <location>
        <begin position="842"/>
        <end position="864"/>
    </location>
</feature>
<dbReference type="AlphaFoldDB" id="A0A6A7BCJ7"/>
<dbReference type="EMBL" id="MU006296">
    <property type="protein sequence ID" value="KAF2853144.1"/>
    <property type="molecule type" value="Genomic_DNA"/>
</dbReference>
<evidence type="ECO:0000256" key="1">
    <source>
        <dbReference type="SAM" id="MobiDB-lite"/>
    </source>
</evidence>
<feature type="compositionally biased region" description="Polar residues" evidence="1">
    <location>
        <begin position="292"/>
        <end position="310"/>
    </location>
</feature>
<organism evidence="2 3">
    <name type="scientific">Plenodomus tracheiphilus IPT5</name>
    <dbReference type="NCBI Taxonomy" id="1408161"/>
    <lineage>
        <taxon>Eukaryota</taxon>
        <taxon>Fungi</taxon>
        <taxon>Dikarya</taxon>
        <taxon>Ascomycota</taxon>
        <taxon>Pezizomycotina</taxon>
        <taxon>Dothideomycetes</taxon>
        <taxon>Pleosporomycetidae</taxon>
        <taxon>Pleosporales</taxon>
        <taxon>Pleosporineae</taxon>
        <taxon>Leptosphaeriaceae</taxon>
        <taxon>Plenodomus</taxon>
    </lineage>
</organism>
<feature type="region of interest" description="Disordered" evidence="1">
    <location>
        <begin position="553"/>
        <end position="592"/>
    </location>
</feature>
<feature type="compositionally biased region" description="Low complexity" evidence="1">
    <location>
        <begin position="854"/>
        <end position="864"/>
    </location>
</feature>
<evidence type="ECO:0000313" key="2">
    <source>
        <dbReference type="EMBL" id="KAF2853144.1"/>
    </source>
</evidence>
<dbReference type="Proteomes" id="UP000799423">
    <property type="component" value="Unassembled WGS sequence"/>
</dbReference>
<feature type="compositionally biased region" description="Basic and acidic residues" evidence="1">
    <location>
        <begin position="274"/>
        <end position="284"/>
    </location>
</feature>